<gene>
    <name evidence="5 6" type="primary">LOC100198440</name>
</gene>
<evidence type="ECO:0000313" key="4">
    <source>
        <dbReference type="Proteomes" id="UP001652625"/>
    </source>
</evidence>
<dbReference type="Gene3D" id="3.10.310.10">
    <property type="entry name" value="Diaminopimelate Epimerase, Chain A, domain 1"/>
    <property type="match status" value="2"/>
</dbReference>
<dbReference type="Proteomes" id="UP001652625">
    <property type="component" value="Chromosome 02"/>
</dbReference>
<dbReference type="Pfam" id="PF05544">
    <property type="entry name" value="Pro_racemase"/>
    <property type="match status" value="1"/>
</dbReference>
<evidence type="ECO:0000313" key="6">
    <source>
        <dbReference type="RefSeq" id="XP_065646510.1"/>
    </source>
</evidence>
<dbReference type="PANTHER" id="PTHR33442">
    <property type="entry name" value="TRANS-3-HYDROXY-L-PROLINE DEHYDRATASE"/>
    <property type="match status" value="1"/>
</dbReference>
<dbReference type="EC" id="4.2.1.77" evidence="3"/>
<accession>A0ABM4BC51</accession>
<organism evidence="4 6">
    <name type="scientific">Hydra vulgaris</name>
    <name type="common">Hydra</name>
    <name type="synonym">Hydra attenuata</name>
    <dbReference type="NCBI Taxonomy" id="6087"/>
    <lineage>
        <taxon>Eukaryota</taxon>
        <taxon>Metazoa</taxon>
        <taxon>Cnidaria</taxon>
        <taxon>Hydrozoa</taxon>
        <taxon>Hydroidolina</taxon>
        <taxon>Anthoathecata</taxon>
        <taxon>Aplanulata</taxon>
        <taxon>Hydridae</taxon>
        <taxon>Hydra</taxon>
    </lineage>
</organism>
<dbReference type="SUPFAM" id="SSF54506">
    <property type="entry name" value="Diaminopimelate epimerase-like"/>
    <property type="match status" value="1"/>
</dbReference>
<comment type="similarity">
    <text evidence="2">Belongs to the proline racemase family.</text>
</comment>
<name>A0ABM4BC51_HYDVU</name>
<proteinExistence type="inferred from homology"/>
<comment type="catalytic activity">
    <reaction evidence="1">
        <text>trans-3-hydroxy-L-proline = 1-pyrroline-2-carboxylate + H2O</text>
        <dbReference type="Rhea" id="RHEA:10320"/>
        <dbReference type="ChEBI" id="CHEBI:15377"/>
        <dbReference type="ChEBI" id="CHEBI:39785"/>
        <dbReference type="ChEBI" id="CHEBI:57938"/>
        <dbReference type="EC" id="4.2.1.77"/>
    </reaction>
</comment>
<dbReference type="PANTHER" id="PTHR33442:SF1">
    <property type="entry name" value="TRANS-3-HYDROXY-L-PROLINE DEHYDRATASE"/>
    <property type="match status" value="1"/>
</dbReference>
<keyword evidence="4" id="KW-1185">Reference proteome</keyword>
<dbReference type="SFLD" id="SFLDS00028">
    <property type="entry name" value="Proline_Racemase"/>
    <property type="match status" value="1"/>
</dbReference>
<reference evidence="4 5" key="1">
    <citation type="submission" date="2025-05" db="UniProtKB">
        <authorList>
            <consortium name="RefSeq"/>
        </authorList>
    </citation>
    <scope>NUCLEOTIDE SEQUENCE [LARGE SCALE GENOMIC DNA]</scope>
</reference>
<protein>
    <recommendedName>
        <fullName evidence="3">trans-L-3-hydroxyproline dehydratase</fullName>
        <ecNumber evidence="3">4.2.1.77</ecNumber>
    </recommendedName>
</protein>
<dbReference type="PIRSF" id="PIRSF029792">
    <property type="entry name" value="Pro_racemase"/>
    <property type="match status" value="1"/>
</dbReference>
<dbReference type="RefSeq" id="XP_065646510.1">
    <property type="nucleotide sequence ID" value="XM_065790438.1"/>
</dbReference>
<evidence type="ECO:0000313" key="5">
    <source>
        <dbReference type="RefSeq" id="XP_065646509.1"/>
    </source>
</evidence>
<sequence length="339" mass="37584">MSIRICVTDMHTGGEPLRIITSGYPEIKGNTLLEKRRYVKDHLDHMRTFLMHEPRGHFDQYGALLVEPDNKEADIAVLFMHNEGYSTMCGHAIIALGRYVVDNKLNKSFLNVFNGYAETKIQCPCGMVQARVEISNGRSGAVSFVSVPAFAYRVDVTVKLPSYGEVKLDISFGGAFYALVDVNQVSLNLLETPSISLITFANEVIRVVNENFKIAHPFEEDLSFLYGAILTDGNDSNPNEVSMNLCIFADSQLDRSPTGSGVTARMALQHAKGLVDVNEQRSFVNSKTRSKFTGEIVQMTRFGGYDAVQVKVEGHAYYTGESVFYNEDGDTLSGGFLIR</sequence>
<dbReference type="InterPro" id="IPR008794">
    <property type="entry name" value="Pro_racemase_fam"/>
</dbReference>
<evidence type="ECO:0000256" key="3">
    <source>
        <dbReference type="ARBA" id="ARBA00013105"/>
    </source>
</evidence>
<dbReference type="GeneID" id="100198440"/>
<evidence type="ECO:0000256" key="2">
    <source>
        <dbReference type="ARBA" id="ARBA00007529"/>
    </source>
</evidence>
<dbReference type="RefSeq" id="XP_065646509.1">
    <property type="nucleotide sequence ID" value="XM_065790437.1"/>
</dbReference>
<evidence type="ECO:0000256" key="1">
    <source>
        <dbReference type="ARBA" id="ARBA00001148"/>
    </source>
</evidence>